<dbReference type="PANTHER" id="PTHR43140">
    <property type="entry name" value="TYPE-1 RESTRICTION ENZYME ECOKI SPECIFICITY PROTEIN"/>
    <property type="match status" value="1"/>
</dbReference>
<evidence type="ECO:0000313" key="5">
    <source>
        <dbReference type="EMBL" id="KAA6343142.1"/>
    </source>
</evidence>
<dbReference type="SUPFAM" id="SSF116734">
    <property type="entry name" value="DNA methylase specificity domain"/>
    <property type="match status" value="2"/>
</dbReference>
<feature type="domain" description="Type I restriction modification DNA specificity" evidence="4">
    <location>
        <begin position="220"/>
        <end position="369"/>
    </location>
</feature>
<dbReference type="PANTHER" id="PTHR43140:SF1">
    <property type="entry name" value="TYPE I RESTRICTION ENZYME ECOKI SPECIFICITY SUBUNIT"/>
    <property type="match status" value="1"/>
</dbReference>
<dbReference type="Pfam" id="PF01420">
    <property type="entry name" value="Methylase_S"/>
    <property type="match status" value="2"/>
</dbReference>
<comment type="similarity">
    <text evidence="1">Belongs to the type-I restriction system S methylase family.</text>
</comment>
<dbReference type="InterPro" id="IPR000055">
    <property type="entry name" value="Restrct_endonuc_typeI_TRD"/>
</dbReference>
<evidence type="ECO:0000256" key="1">
    <source>
        <dbReference type="ARBA" id="ARBA00010923"/>
    </source>
</evidence>
<feature type="domain" description="Type I restriction modification DNA specificity" evidence="4">
    <location>
        <begin position="64"/>
        <end position="176"/>
    </location>
</feature>
<sequence length="383" mass="44181">MNIDKSKWSKVKFGDIAIQQKESVDIETTSLNRYIAGEHMDTEDIHLRKWGIVGDGYLGPAFIRKFEKGDILYGSRRTYLKKVAVTDFDGITANTTFVITANEKIINPRLLPFLMLSDGFTKHSIENSKGSVNPYINWKDIANYEFSLPSKEEQAHLAELLCAADEVVEREKEELTNIDTFQTNYLKRKYEDVSQPLISFSDLVDVNPRIIKNSNKELLASFISMSDVSNEGYILSKEDKPIKELEGNGFTPFEENDILFAKITPCMENGKGVITKDLTNGLGFGSTEFHVLRAKTQKDTKFCFYLSRMDFFRQLAERLMTGSAGQKRVQSEFFEYYKFHAPRLQDRFEIGERIDMLENMKWQIKKQIELSQQLKIVLINQIF</sequence>
<evidence type="ECO:0000256" key="3">
    <source>
        <dbReference type="ARBA" id="ARBA00023125"/>
    </source>
</evidence>
<dbReference type="CDD" id="cd17260">
    <property type="entry name" value="RMtype1_S_EcoEI-TRD1-CR1_like"/>
    <property type="match status" value="1"/>
</dbReference>
<dbReference type="EMBL" id="SNRY01000285">
    <property type="protein sequence ID" value="KAA6343142.1"/>
    <property type="molecule type" value="Genomic_DNA"/>
</dbReference>
<dbReference type="InterPro" id="IPR044946">
    <property type="entry name" value="Restrct_endonuc_typeI_TRD_sf"/>
</dbReference>
<comment type="caution">
    <text evidence="5">The sequence shown here is derived from an EMBL/GenBank/DDBJ whole genome shotgun (WGS) entry which is preliminary data.</text>
</comment>
<gene>
    <name evidence="5" type="ORF">EZS27_009147</name>
</gene>
<organism evidence="5">
    <name type="scientific">termite gut metagenome</name>
    <dbReference type="NCBI Taxonomy" id="433724"/>
    <lineage>
        <taxon>unclassified sequences</taxon>
        <taxon>metagenomes</taxon>
        <taxon>organismal metagenomes</taxon>
    </lineage>
</organism>
<dbReference type="AlphaFoldDB" id="A0A5J4SBL1"/>
<evidence type="ECO:0000259" key="4">
    <source>
        <dbReference type="Pfam" id="PF01420"/>
    </source>
</evidence>
<dbReference type="InterPro" id="IPR051212">
    <property type="entry name" value="Type-I_RE_S_subunit"/>
</dbReference>
<dbReference type="GO" id="GO:0009307">
    <property type="term" value="P:DNA restriction-modification system"/>
    <property type="evidence" value="ECO:0007669"/>
    <property type="project" value="UniProtKB-KW"/>
</dbReference>
<protein>
    <recommendedName>
        <fullName evidence="4">Type I restriction modification DNA specificity domain-containing protein</fullName>
    </recommendedName>
</protein>
<keyword evidence="3" id="KW-0238">DNA-binding</keyword>
<proteinExistence type="inferred from homology"/>
<accession>A0A5J4SBL1</accession>
<dbReference type="GO" id="GO:0003677">
    <property type="term" value="F:DNA binding"/>
    <property type="evidence" value="ECO:0007669"/>
    <property type="project" value="UniProtKB-KW"/>
</dbReference>
<reference evidence="5" key="1">
    <citation type="submission" date="2019-03" db="EMBL/GenBank/DDBJ databases">
        <title>Single cell metagenomics reveals metabolic interactions within the superorganism composed of flagellate Streblomastix strix and complex community of Bacteroidetes bacteria on its surface.</title>
        <authorList>
            <person name="Treitli S.C."/>
            <person name="Kolisko M."/>
            <person name="Husnik F."/>
            <person name="Keeling P."/>
            <person name="Hampl V."/>
        </authorList>
    </citation>
    <scope>NUCLEOTIDE SEQUENCE</scope>
    <source>
        <strain evidence="5">STM</strain>
    </source>
</reference>
<name>A0A5J4SBL1_9ZZZZ</name>
<evidence type="ECO:0000256" key="2">
    <source>
        <dbReference type="ARBA" id="ARBA00022747"/>
    </source>
</evidence>
<dbReference type="Gene3D" id="3.90.220.20">
    <property type="entry name" value="DNA methylase specificity domains"/>
    <property type="match status" value="4"/>
</dbReference>
<keyword evidence="2" id="KW-0680">Restriction system</keyword>